<dbReference type="InterPro" id="IPR011049">
    <property type="entry name" value="Serralysin-like_metalloprot_C"/>
</dbReference>
<keyword evidence="3" id="KW-1185">Reference proteome</keyword>
<name>A0A1V9FY85_9BACT</name>
<evidence type="ECO:0008006" key="4">
    <source>
        <dbReference type="Google" id="ProtNLM"/>
    </source>
</evidence>
<sequence length="625" mass="64439">MKQLFLFAVILLSALTRMQAQNDFTIKADNVIVTNDGSPAELIIANGTKNIKGLLVNKGNGQTEFRQAQKLNDSTLVFGTDTFTLKGSGKGLQQVTDADNTTTHYINANGGYYQRDTLLLYGTDSIIKVGFNAGKLNTSEIRNTVIGYEALQKNVSGSSNTAIGYHALQVDSGYYNIAVGYNALNTSKGSTNVGIGEGAMTENTTGGNNIGIGRRAGGTATGSYNVAVGRFAHASDNGVSIGTDIMAGGALGISNTAVGNRALGGNSGDRNTGIGDQAFYTGSGSDNTAIGYISGTLLEGGQNNRNTIVGASPGGGRFLTGVTAIGAIAYAGGGINNTYVGYLASSYTHNSAYNNTIIGSNAGKNIQYGLNNLAIGYSADVPSTTDSFQLSIGNLIYGTRMDGIENTISNGKIGIKTKTPAYELDVNGKLGVRSMDSITTAPNVLLQDPASGEIKKAAFVKKQTFAQTATATVTGTTTETTLIAAGAGSLAIPAASWFAGKSFRVVVRGVYSSSSSNPANLIFKIKLGSTVIAQTSGIVIGSGKTNVPYEVRGEVTCRSTGASGTVFSRGLVITDEELVARLDNDASSTTVDLGSSKTLDVTVTMSNNATGNSVSSYIVTFEAIN</sequence>
<evidence type="ECO:0000256" key="1">
    <source>
        <dbReference type="SAM" id="SignalP"/>
    </source>
</evidence>
<feature type="chain" id="PRO_5013048517" description="Trimeric autotransporter adhesin YadA-like head domain-containing protein" evidence="1">
    <location>
        <begin position="21"/>
        <end position="625"/>
    </location>
</feature>
<dbReference type="EMBL" id="LVYD01000046">
    <property type="protein sequence ID" value="OQP63186.1"/>
    <property type="molecule type" value="Genomic_DNA"/>
</dbReference>
<dbReference type="STRING" id="1703345.A3860_25180"/>
<gene>
    <name evidence="2" type="ORF">A3860_25180</name>
</gene>
<dbReference type="Gene3D" id="2.150.10.10">
    <property type="entry name" value="Serralysin-like metalloprotease, C-terminal"/>
    <property type="match status" value="1"/>
</dbReference>
<dbReference type="RefSeq" id="WP_081147909.1">
    <property type="nucleotide sequence ID" value="NZ_LVYD01000046.1"/>
</dbReference>
<dbReference type="Proteomes" id="UP000192796">
    <property type="component" value="Unassembled WGS sequence"/>
</dbReference>
<dbReference type="AlphaFoldDB" id="A0A1V9FY85"/>
<protein>
    <recommendedName>
        <fullName evidence="4">Trimeric autotransporter adhesin YadA-like head domain-containing protein</fullName>
    </recommendedName>
</protein>
<dbReference type="OrthoDB" id="660074at2"/>
<feature type="signal peptide" evidence="1">
    <location>
        <begin position="1"/>
        <end position="20"/>
    </location>
</feature>
<evidence type="ECO:0000313" key="3">
    <source>
        <dbReference type="Proteomes" id="UP000192796"/>
    </source>
</evidence>
<accession>A0A1V9FY85</accession>
<proteinExistence type="predicted"/>
<comment type="caution">
    <text evidence="2">The sequence shown here is derived from an EMBL/GenBank/DDBJ whole genome shotgun (WGS) entry which is preliminary data.</text>
</comment>
<reference evidence="2 3" key="1">
    <citation type="submission" date="2016-03" db="EMBL/GenBank/DDBJ databases">
        <title>Niastella vici sp. nov., isolated from farmland soil.</title>
        <authorList>
            <person name="Chen L."/>
            <person name="Wang D."/>
            <person name="Yang S."/>
            <person name="Wang G."/>
        </authorList>
    </citation>
    <scope>NUCLEOTIDE SEQUENCE [LARGE SCALE GENOMIC DNA]</scope>
    <source>
        <strain evidence="2 3">DJ57</strain>
    </source>
</reference>
<keyword evidence="1" id="KW-0732">Signal</keyword>
<organism evidence="2 3">
    <name type="scientific">Niastella vici</name>
    <dbReference type="NCBI Taxonomy" id="1703345"/>
    <lineage>
        <taxon>Bacteria</taxon>
        <taxon>Pseudomonadati</taxon>
        <taxon>Bacteroidota</taxon>
        <taxon>Chitinophagia</taxon>
        <taxon>Chitinophagales</taxon>
        <taxon>Chitinophagaceae</taxon>
        <taxon>Niastella</taxon>
    </lineage>
</organism>
<evidence type="ECO:0000313" key="2">
    <source>
        <dbReference type="EMBL" id="OQP63186.1"/>
    </source>
</evidence>